<evidence type="ECO:0000313" key="2">
    <source>
        <dbReference type="EMBL" id="MBB3144554.1"/>
    </source>
</evidence>
<organism evidence="2 3">
    <name type="scientific">Phyllobacterium trifolii</name>
    <dbReference type="NCBI Taxonomy" id="300193"/>
    <lineage>
        <taxon>Bacteria</taxon>
        <taxon>Pseudomonadati</taxon>
        <taxon>Pseudomonadota</taxon>
        <taxon>Alphaproteobacteria</taxon>
        <taxon>Hyphomicrobiales</taxon>
        <taxon>Phyllobacteriaceae</taxon>
        <taxon>Phyllobacterium</taxon>
    </lineage>
</organism>
<name>A0A839U3B7_9HYPH</name>
<dbReference type="Proteomes" id="UP000554520">
    <property type="component" value="Unassembled WGS sequence"/>
</dbReference>
<dbReference type="AlphaFoldDB" id="A0A839U3B7"/>
<evidence type="ECO:0000256" key="1">
    <source>
        <dbReference type="SAM" id="MobiDB-lite"/>
    </source>
</evidence>
<comment type="caution">
    <text evidence="2">The sequence shown here is derived from an EMBL/GenBank/DDBJ whole genome shotgun (WGS) entry which is preliminary data.</text>
</comment>
<keyword evidence="3" id="KW-1185">Reference proteome</keyword>
<dbReference type="EMBL" id="JACHXN010000002">
    <property type="protein sequence ID" value="MBB3144554.1"/>
    <property type="molecule type" value="Genomic_DNA"/>
</dbReference>
<accession>A0A839U3B7</accession>
<proteinExistence type="predicted"/>
<feature type="region of interest" description="Disordered" evidence="1">
    <location>
        <begin position="52"/>
        <end position="91"/>
    </location>
</feature>
<reference evidence="2 3" key="1">
    <citation type="submission" date="2020-08" db="EMBL/GenBank/DDBJ databases">
        <title>Genomic Encyclopedia of Type Strains, Phase III (KMG-III): the genomes of soil and plant-associated and newly described type strains.</title>
        <authorList>
            <person name="Whitman W."/>
        </authorList>
    </citation>
    <scope>NUCLEOTIDE SEQUENCE [LARGE SCALE GENOMIC DNA]</scope>
    <source>
        <strain evidence="2 3">CECT 7015</strain>
    </source>
</reference>
<gene>
    <name evidence="2" type="ORF">FHS21_000950</name>
</gene>
<sequence>MRAPPPFTLPLVGAEGGRDPWLAPEVGAKRRGGAFLALILCSAALAGCTTTAPRTPPVAAPVAQGDNQPELPTPGIKPLTVEQEEQFGNSE</sequence>
<evidence type="ECO:0000313" key="3">
    <source>
        <dbReference type="Proteomes" id="UP000554520"/>
    </source>
</evidence>
<protein>
    <submittedName>
        <fullName evidence="2">Uncharacterized protein</fullName>
    </submittedName>
</protein>